<dbReference type="Pfam" id="PF19851">
    <property type="entry name" value="DUF6326"/>
    <property type="match status" value="1"/>
</dbReference>
<protein>
    <submittedName>
        <fullName evidence="2">DUF6326 family protein</fullName>
    </submittedName>
</protein>
<dbReference type="Proteomes" id="UP001589568">
    <property type="component" value="Unassembled WGS sequence"/>
</dbReference>
<feature type="transmembrane region" description="Helical" evidence="1">
    <location>
        <begin position="21"/>
        <end position="40"/>
    </location>
</feature>
<proteinExistence type="predicted"/>
<sequence length="158" mass="17263">MTSRTKTPNLLDNPPVPVQTKLAAAWTSFMFLYIYVDYFALYKPGVIDGLRAGVVFEFDISPTLLTMMLASVAIPALMVMVSMTLPARANRATNLVVASICIPYSVFNAAGESWNWASFYGLSIGIEVLLLAFILRSAWTWPRTPAVPAAPATTGLRQ</sequence>
<keyword evidence="1" id="KW-0812">Transmembrane</keyword>
<keyword evidence="3" id="KW-1185">Reference proteome</keyword>
<dbReference type="InterPro" id="IPR046289">
    <property type="entry name" value="DUF6326"/>
</dbReference>
<reference evidence="2 3" key="1">
    <citation type="submission" date="2024-09" db="EMBL/GenBank/DDBJ databases">
        <authorList>
            <person name="Sun Q."/>
            <person name="Mori K."/>
        </authorList>
    </citation>
    <scope>NUCLEOTIDE SEQUENCE [LARGE SCALE GENOMIC DNA]</scope>
    <source>
        <strain evidence="2 3">JCM 3324</strain>
    </source>
</reference>
<evidence type="ECO:0000313" key="2">
    <source>
        <dbReference type="EMBL" id="MFB9469799.1"/>
    </source>
</evidence>
<name>A0ABV5NHM3_9ACTN</name>
<dbReference type="RefSeq" id="WP_345408077.1">
    <property type="nucleotide sequence ID" value="NZ_BAAAXS010000001.1"/>
</dbReference>
<dbReference type="EMBL" id="JBHMCF010000008">
    <property type="protein sequence ID" value="MFB9469799.1"/>
    <property type="molecule type" value="Genomic_DNA"/>
</dbReference>
<organism evidence="2 3">
    <name type="scientific">Nonomuraea salmonea</name>
    <dbReference type="NCBI Taxonomy" id="46181"/>
    <lineage>
        <taxon>Bacteria</taxon>
        <taxon>Bacillati</taxon>
        <taxon>Actinomycetota</taxon>
        <taxon>Actinomycetes</taxon>
        <taxon>Streptosporangiales</taxon>
        <taxon>Streptosporangiaceae</taxon>
        <taxon>Nonomuraea</taxon>
    </lineage>
</organism>
<evidence type="ECO:0000256" key="1">
    <source>
        <dbReference type="SAM" id="Phobius"/>
    </source>
</evidence>
<feature type="transmembrane region" description="Helical" evidence="1">
    <location>
        <begin position="116"/>
        <end position="135"/>
    </location>
</feature>
<accession>A0ABV5NHM3</accession>
<feature type="transmembrane region" description="Helical" evidence="1">
    <location>
        <begin position="92"/>
        <end position="110"/>
    </location>
</feature>
<keyword evidence="1" id="KW-1133">Transmembrane helix</keyword>
<comment type="caution">
    <text evidence="2">The sequence shown here is derived from an EMBL/GenBank/DDBJ whole genome shotgun (WGS) entry which is preliminary data.</text>
</comment>
<feature type="transmembrane region" description="Helical" evidence="1">
    <location>
        <begin position="60"/>
        <end position="80"/>
    </location>
</feature>
<keyword evidence="1" id="KW-0472">Membrane</keyword>
<evidence type="ECO:0000313" key="3">
    <source>
        <dbReference type="Proteomes" id="UP001589568"/>
    </source>
</evidence>
<gene>
    <name evidence="2" type="ORF">ACFFR3_09815</name>
</gene>